<dbReference type="RefSeq" id="WP_011477037.1">
    <property type="nucleotide sequence ID" value="NZ_LAOI01000001.1"/>
</dbReference>
<evidence type="ECO:0000256" key="3">
    <source>
        <dbReference type="PROSITE-ProRule" id="PRU00023"/>
    </source>
</evidence>
<keyword evidence="5" id="KW-1185">Reference proteome</keyword>
<dbReference type="PROSITE" id="PS50297">
    <property type="entry name" value="ANK_REP_REGION"/>
    <property type="match status" value="2"/>
</dbReference>
<reference evidence="4 5" key="1">
    <citation type="submission" date="2015-02" db="EMBL/GenBank/DDBJ databases">
        <title>Genome Sequencing of Rickettsiales.</title>
        <authorList>
            <person name="Daugherty S.C."/>
            <person name="Su Q."/>
            <person name="Abolude K."/>
            <person name="Beier-Sexton M."/>
            <person name="Carlyon J.A."/>
            <person name="Carter R."/>
            <person name="Day N.P."/>
            <person name="Dumler S.J."/>
            <person name="Dyachenko V."/>
            <person name="Godinez A."/>
            <person name="Kurtti T.J."/>
            <person name="Lichay M."/>
            <person name="Mullins K.E."/>
            <person name="Ott S."/>
            <person name="Pappas-Brown V."/>
            <person name="Paris D.H."/>
            <person name="Patel P."/>
            <person name="Richards A.L."/>
            <person name="Sadzewicz L."/>
            <person name="Sears K."/>
            <person name="Seidman D."/>
            <person name="Sengamalay N."/>
            <person name="Stenos J."/>
            <person name="Tallon L.J."/>
            <person name="Vincent G."/>
            <person name="Fraser C.M."/>
            <person name="Munderloh U."/>
            <person name="Dunning-Hotopp J.C."/>
        </authorList>
    </citation>
    <scope>NUCLEOTIDE SEQUENCE [LARGE SCALE GENOMIC DNA]</scope>
    <source>
        <strain evidence="4 5">RML An4</strain>
    </source>
</reference>
<feature type="repeat" description="ANK" evidence="3">
    <location>
        <begin position="162"/>
        <end position="194"/>
    </location>
</feature>
<proteinExistence type="predicted"/>
<sequence>MSKNNYYPYPPTLGKVFLFKRGPEIVSMESSETIQPADKLESILNSTSTITAELLFNTFDIPGISSKTDKLKLLFQKAFEQGINPNIQDSSGNTLLLYACQSSLVEVVQFLLKKGANPNISNNSDNTPLSKIISNRFIDKTEIYIAKLLLQNGALTELKDFVGFTPIQSATQYGHTEIVKSLIQNGADINVIASIETNSYYSGKSLVESVPSNKPELKALLTLTKACKDNNFSIVDNTITAKDIVEFIDWQLSITPENSRFFDKHLSELDNLKNFLETKELVSNETIQKINEHITSYSTTEISSPDVTPSFINEAEHQEYNLAGETDKSAPETA</sequence>
<dbReference type="Gene3D" id="1.25.40.20">
    <property type="entry name" value="Ankyrin repeat-containing domain"/>
    <property type="match status" value="1"/>
</dbReference>
<dbReference type="EMBL" id="LAOI01000001">
    <property type="protein sequence ID" value="KJV90104.1"/>
    <property type="molecule type" value="Genomic_DNA"/>
</dbReference>
<comment type="caution">
    <text evidence="4">The sequence shown here is derived from an EMBL/GenBank/DDBJ whole genome shotgun (WGS) entry which is preliminary data.</text>
</comment>
<keyword evidence="2 3" id="KW-0040">ANK repeat</keyword>
<evidence type="ECO:0000256" key="1">
    <source>
        <dbReference type="ARBA" id="ARBA00022737"/>
    </source>
</evidence>
<protein>
    <submittedName>
        <fullName evidence="4">Ankyrin repeat family protein</fullName>
    </submittedName>
</protein>
<organism evidence="4 5">
    <name type="scientific">Rickettsia bellii str. RML An4</name>
    <dbReference type="NCBI Taxonomy" id="1359193"/>
    <lineage>
        <taxon>Bacteria</taxon>
        <taxon>Pseudomonadati</taxon>
        <taxon>Pseudomonadota</taxon>
        <taxon>Alphaproteobacteria</taxon>
        <taxon>Rickettsiales</taxon>
        <taxon>Rickettsiaceae</taxon>
        <taxon>Rickettsieae</taxon>
        <taxon>Rickettsia</taxon>
        <taxon>belli group</taxon>
    </lineage>
</organism>
<feature type="repeat" description="ANK" evidence="3">
    <location>
        <begin position="91"/>
        <end position="123"/>
    </location>
</feature>
<evidence type="ECO:0000313" key="5">
    <source>
        <dbReference type="Proteomes" id="UP000033661"/>
    </source>
</evidence>
<dbReference type="Pfam" id="PF12796">
    <property type="entry name" value="Ank_2"/>
    <property type="match status" value="1"/>
</dbReference>
<dbReference type="InterPro" id="IPR036770">
    <property type="entry name" value="Ankyrin_rpt-contain_sf"/>
</dbReference>
<dbReference type="PROSITE" id="PS50088">
    <property type="entry name" value="ANK_REPEAT"/>
    <property type="match status" value="2"/>
</dbReference>
<evidence type="ECO:0000313" key="4">
    <source>
        <dbReference type="EMBL" id="KJV90104.1"/>
    </source>
</evidence>
<dbReference type="PATRIC" id="fig|1359193.3.peg.1068"/>
<dbReference type="SUPFAM" id="SSF48403">
    <property type="entry name" value="Ankyrin repeat"/>
    <property type="match status" value="1"/>
</dbReference>
<dbReference type="SMART" id="SM00248">
    <property type="entry name" value="ANK"/>
    <property type="match status" value="3"/>
</dbReference>
<name>A0A0F3QFB3_RICBE</name>
<accession>A0A0F3QFB3</accession>
<dbReference type="InterPro" id="IPR002110">
    <property type="entry name" value="Ankyrin_rpt"/>
</dbReference>
<dbReference type="PANTHER" id="PTHR24198:SF165">
    <property type="entry name" value="ANKYRIN REPEAT-CONTAINING PROTEIN-RELATED"/>
    <property type="match status" value="1"/>
</dbReference>
<dbReference type="SMR" id="A0A0F3QFB3"/>
<dbReference type="AlphaFoldDB" id="A0A0F3QFB3"/>
<keyword evidence="1" id="KW-0677">Repeat</keyword>
<dbReference type="PANTHER" id="PTHR24198">
    <property type="entry name" value="ANKYRIN REPEAT AND PROTEIN KINASE DOMAIN-CONTAINING PROTEIN"/>
    <property type="match status" value="1"/>
</dbReference>
<dbReference type="GO" id="GO:0005737">
    <property type="term" value="C:cytoplasm"/>
    <property type="evidence" value="ECO:0007669"/>
    <property type="project" value="TreeGrafter"/>
</dbReference>
<evidence type="ECO:0000256" key="2">
    <source>
        <dbReference type="ARBA" id="ARBA00023043"/>
    </source>
</evidence>
<gene>
    <name evidence="4" type="ORF">RBEAN4_1106</name>
</gene>
<dbReference type="Pfam" id="PF00023">
    <property type="entry name" value="Ank"/>
    <property type="match status" value="1"/>
</dbReference>
<dbReference type="Proteomes" id="UP000033661">
    <property type="component" value="Unassembled WGS sequence"/>
</dbReference>